<dbReference type="EMBL" id="CASHTH010002658">
    <property type="protein sequence ID" value="CAI8033311.1"/>
    <property type="molecule type" value="Genomic_DNA"/>
</dbReference>
<organism evidence="8 9">
    <name type="scientific">Geodia barretti</name>
    <name type="common">Barrett's horny sponge</name>
    <dbReference type="NCBI Taxonomy" id="519541"/>
    <lineage>
        <taxon>Eukaryota</taxon>
        <taxon>Metazoa</taxon>
        <taxon>Porifera</taxon>
        <taxon>Demospongiae</taxon>
        <taxon>Heteroscleromorpha</taxon>
        <taxon>Tetractinellida</taxon>
        <taxon>Astrophorina</taxon>
        <taxon>Geodiidae</taxon>
        <taxon>Geodia</taxon>
    </lineage>
</organism>
<dbReference type="GO" id="GO:0005886">
    <property type="term" value="C:plasma membrane"/>
    <property type="evidence" value="ECO:0007669"/>
    <property type="project" value="UniProtKB-SubCell"/>
</dbReference>
<proteinExistence type="predicted"/>
<evidence type="ECO:0000256" key="1">
    <source>
        <dbReference type="ARBA" id="ARBA00004651"/>
    </source>
</evidence>
<evidence type="ECO:0000313" key="9">
    <source>
        <dbReference type="Proteomes" id="UP001174909"/>
    </source>
</evidence>
<evidence type="ECO:0000256" key="4">
    <source>
        <dbReference type="ARBA" id="ARBA00022692"/>
    </source>
</evidence>
<gene>
    <name evidence="8" type="ORF">GBAR_LOCUS18790</name>
</gene>
<dbReference type="SUPFAM" id="SSF103473">
    <property type="entry name" value="MFS general substrate transporter"/>
    <property type="match status" value="1"/>
</dbReference>
<keyword evidence="4 7" id="KW-0812">Transmembrane</keyword>
<keyword evidence="2" id="KW-0813">Transport</keyword>
<dbReference type="InterPro" id="IPR036259">
    <property type="entry name" value="MFS_trans_sf"/>
</dbReference>
<evidence type="ECO:0000256" key="2">
    <source>
        <dbReference type="ARBA" id="ARBA00022448"/>
    </source>
</evidence>
<dbReference type="Proteomes" id="UP001174909">
    <property type="component" value="Unassembled WGS sequence"/>
</dbReference>
<name>A0AA35WYH7_GEOBA</name>
<evidence type="ECO:0000256" key="7">
    <source>
        <dbReference type="SAM" id="Phobius"/>
    </source>
</evidence>
<dbReference type="InterPro" id="IPR010290">
    <property type="entry name" value="TM_effector"/>
</dbReference>
<sequence>MTLVGMGNQMEQVVLGWYVLTLTDSPFLVGLVGSARMALNFLALFTGAIADRVPRQRLLAGVEFAMALLGTGMLVLIVSGRLEVWNATP</sequence>
<feature type="transmembrane region" description="Helical" evidence="7">
    <location>
        <begin position="27"/>
        <end position="46"/>
    </location>
</feature>
<evidence type="ECO:0000313" key="8">
    <source>
        <dbReference type="EMBL" id="CAI8033311.1"/>
    </source>
</evidence>
<reference evidence="8" key="1">
    <citation type="submission" date="2023-03" db="EMBL/GenBank/DDBJ databases">
        <authorList>
            <person name="Steffen K."/>
            <person name="Cardenas P."/>
        </authorList>
    </citation>
    <scope>NUCLEOTIDE SEQUENCE</scope>
</reference>
<evidence type="ECO:0008006" key="10">
    <source>
        <dbReference type="Google" id="ProtNLM"/>
    </source>
</evidence>
<feature type="transmembrane region" description="Helical" evidence="7">
    <location>
        <begin position="58"/>
        <end position="79"/>
    </location>
</feature>
<evidence type="ECO:0000256" key="6">
    <source>
        <dbReference type="ARBA" id="ARBA00023136"/>
    </source>
</evidence>
<accession>A0AA35WYH7</accession>
<evidence type="ECO:0000256" key="5">
    <source>
        <dbReference type="ARBA" id="ARBA00022989"/>
    </source>
</evidence>
<keyword evidence="5 7" id="KW-1133">Transmembrane helix</keyword>
<dbReference type="Pfam" id="PF05977">
    <property type="entry name" value="MFS_3"/>
    <property type="match status" value="1"/>
</dbReference>
<dbReference type="PANTHER" id="PTHR23513:SF11">
    <property type="entry name" value="STAPHYLOFERRIN A TRANSPORTER"/>
    <property type="match status" value="1"/>
</dbReference>
<keyword evidence="9" id="KW-1185">Reference proteome</keyword>
<dbReference type="PANTHER" id="PTHR23513">
    <property type="entry name" value="INTEGRAL MEMBRANE EFFLUX PROTEIN-RELATED"/>
    <property type="match status" value="1"/>
</dbReference>
<evidence type="ECO:0000256" key="3">
    <source>
        <dbReference type="ARBA" id="ARBA00022475"/>
    </source>
</evidence>
<protein>
    <recommendedName>
        <fullName evidence="10">Major facilitator superfamily (MFS) profile domain-containing protein</fullName>
    </recommendedName>
</protein>
<comment type="subcellular location">
    <subcellularLocation>
        <location evidence="1">Cell membrane</location>
        <topology evidence="1">Multi-pass membrane protein</topology>
    </subcellularLocation>
</comment>
<dbReference type="AlphaFoldDB" id="A0AA35WYH7"/>
<keyword evidence="6 7" id="KW-0472">Membrane</keyword>
<keyword evidence="3" id="KW-1003">Cell membrane</keyword>
<comment type="caution">
    <text evidence="8">The sequence shown here is derived from an EMBL/GenBank/DDBJ whole genome shotgun (WGS) entry which is preliminary data.</text>
</comment>